<dbReference type="Gene3D" id="4.10.240.10">
    <property type="entry name" value="Zn(2)-C6 fungal-type DNA-binding domain"/>
    <property type="match status" value="1"/>
</dbReference>
<protein>
    <recommendedName>
        <fullName evidence="2">Zn(2)-C6 fungal-type domain-containing protein</fullName>
    </recommendedName>
</protein>
<dbReference type="PANTHER" id="PTHR47655:SF3">
    <property type="entry name" value="ZN(II)2CYS6 TRANSCRIPTION FACTOR (EUROFUNG)"/>
    <property type="match status" value="1"/>
</dbReference>
<proteinExistence type="predicted"/>
<dbReference type="SMART" id="SM00066">
    <property type="entry name" value="GAL4"/>
    <property type="match status" value="1"/>
</dbReference>
<dbReference type="EMBL" id="JAFEKC020000001">
    <property type="protein sequence ID" value="KAK0516914.1"/>
    <property type="molecule type" value="Genomic_DNA"/>
</dbReference>
<dbReference type="InterPro" id="IPR052783">
    <property type="entry name" value="Metabolic/Drug-Res_Regulator"/>
</dbReference>
<dbReference type="Proteomes" id="UP001166286">
    <property type="component" value="Unassembled WGS sequence"/>
</dbReference>
<dbReference type="FunFam" id="4.10.240.10:FF:000013">
    <property type="entry name" value="C6 transcription factor, putative"/>
    <property type="match status" value="1"/>
</dbReference>
<sequence>MGTQQRDTLSDSENSTRKRVCKACDRCRLKKSKCDGSSPCNRCKTDNTICVFGERKKSHDKVYPKGYVEMLEQQQEKLVNGIRELYARAISSGSWTGAPLENTPKGYPLTHDILERLGFLRLSPHDEIEPFEENTDILRQRMMIKQEENPYPTPISTKSEFSPVESPRYDMFSATSSFADVHAPPTPFQATTPLQSPVQQGSTLYLDGLGIDTSMSMETSSICARQNWSLSGSSYELSNSGFFMPTECLQVLDNRSNPCLPTGWPEDDLYNIGGETLA</sequence>
<gene>
    <name evidence="3" type="ORF">JMJ35_000069</name>
</gene>
<keyword evidence="1" id="KW-0539">Nucleus</keyword>
<comment type="caution">
    <text evidence="3">The sequence shown here is derived from an EMBL/GenBank/DDBJ whole genome shotgun (WGS) entry which is preliminary data.</text>
</comment>
<keyword evidence="4" id="KW-1185">Reference proteome</keyword>
<name>A0AA39V7R2_9LECA</name>
<dbReference type="AlphaFoldDB" id="A0AA39V7R2"/>
<feature type="domain" description="Zn(2)-C6 fungal-type" evidence="2">
    <location>
        <begin position="23"/>
        <end position="52"/>
    </location>
</feature>
<dbReference type="PROSITE" id="PS00463">
    <property type="entry name" value="ZN2_CY6_FUNGAL_1"/>
    <property type="match status" value="1"/>
</dbReference>
<dbReference type="CDD" id="cd00067">
    <property type="entry name" value="GAL4"/>
    <property type="match status" value="1"/>
</dbReference>
<reference evidence="3" key="1">
    <citation type="submission" date="2023-03" db="EMBL/GenBank/DDBJ databases">
        <title>Complete genome of Cladonia borealis.</title>
        <authorList>
            <person name="Park H."/>
        </authorList>
    </citation>
    <scope>NUCLEOTIDE SEQUENCE</scope>
    <source>
        <strain evidence="3">ANT050790</strain>
    </source>
</reference>
<dbReference type="InterPro" id="IPR036864">
    <property type="entry name" value="Zn2-C6_fun-type_DNA-bd_sf"/>
</dbReference>
<dbReference type="PANTHER" id="PTHR47655">
    <property type="entry name" value="QUINIC ACID UTILIZATION ACTIVATOR"/>
    <property type="match status" value="1"/>
</dbReference>
<evidence type="ECO:0000313" key="4">
    <source>
        <dbReference type="Proteomes" id="UP001166286"/>
    </source>
</evidence>
<dbReference type="GO" id="GO:0000981">
    <property type="term" value="F:DNA-binding transcription factor activity, RNA polymerase II-specific"/>
    <property type="evidence" value="ECO:0007669"/>
    <property type="project" value="InterPro"/>
</dbReference>
<dbReference type="PROSITE" id="PS50048">
    <property type="entry name" value="ZN2_CY6_FUNGAL_2"/>
    <property type="match status" value="1"/>
</dbReference>
<dbReference type="SUPFAM" id="SSF57701">
    <property type="entry name" value="Zn2/Cys6 DNA-binding domain"/>
    <property type="match status" value="1"/>
</dbReference>
<evidence type="ECO:0000313" key="3">
    <source>
        <dbReference type="EMBL" id="KAK0516914.1"/>
    </source>
</evidence>
<evidence type="ECO:0000259" key="2">
    <source>
        <dbReference type="PROSITE" id="PS50048"/>
    </source>
</evidence>
<dbReference type="Pfam" id="PF00172">
    <property type="entry name" value="Zn_clus"/>
    <property type="match status" value="1"/>
</dbReference>
<organism evidence="3 4">
    <name type="scientific">Cladonia borealis</name>
    <dbReference type="NCBI Taxonomy" id="184061"/>
    <lineage>
        <taxon>Eukaryota</taxon>
        <taxon>Fungi</taxon>
        <taxon>Dikarya</taxon>
        <taxon>Ascomycota</taxon>
        <taxon>Pezizomycotina</taxon>
        <taxon>Lecanoromycetes</taxon>
        <taxon>OSLEUM clade</taxon>
        <taxon>Lecanoromycetidae</taxon>
        <taxon>Lecanorales</taxon>
        <taxon>Lecanorineae</taxon>
        <taxon>Cladoniaceae</taxon>
        <taxon>Cladonia</taxon>
    </lineage>
</organism>
<evidence type="ECO:0000256" key="1">
    <source>
        <dbReference type="ARBA" id="ARBA00023242"/>
    </source>
</evidence>
<accession>A0AA39V7R2</accession>
<dbReference type="InterPro" id="IPR001138">
    <property type="entry name" value="Zn2Cys6_DnaBD"/>
</dbReference>
<dbReference type="GO" id="GO:0008270">
    <property type="term" value="F:zinc ion binding"/>
    <property type="evidence" value="ECO:0007669"/>
    <property type="project" value="InterPro"/>
</dbReference>